<gene>
    <name evidence="5" type="ORF">ABMA27_002173</name>
</gene>
<organism evidence="5 6">
    <name type="scientific">Loxostege sticticalis</name>
    <name type="common">Beet webworm moth</name>
    <dbReference type="NCBI Taxonomy" id="481309"/>
    <lineage>
        <taxon>Eukaryota</taxon>
        <taxon>Metazoa</taxon>
        <taxon>Ecdysozoa</taxon>
        <taxon>Arthropoda</taxon>
        <taxon>Hexapoda</taxon>
        <taxon>Insecta</taxon>
        <taxon>Pterygota</taxon>
        <taxon>Neoptera</taxon>
        <taxon>Endopterygota</taxon>
        <taxon>Lepidoptera</taxon>
        <taxon>Glossata</taxon>
        <taxon>Ditrysia</taxon>
        <taxon>Pyraloidea</taxon>
        <taxon>Crambidae</taxon>
        <taxon>Pyraustinae</taxon>
        <taxon>Loxostege</taxon>
    </lineage>
</organism>
<dbReference type="PROSITE" id="PS50835">
    <property type="entry name" value="IG_LIKE"/>
    <property type="match status" value="3"/>
</dbReference>
<dbReference type="InterPro" id="IPR013783">
    <property type="entry name" value="Ig-like_fold"/>
</dbReference>
<evidence type="ECO:0000259" key="4">
    <source>
        <dbReference type="PROSITE" id="PS50835"/>
    </source>
</evidence>
<dbReference type="CDD" id="cd00096">
    <property type="entry name" value="Ig"/>
    <property type="match status" value="1"/>
</dbReference>
<dbReference type="SUPFAM" id="SSF48726">
    <property type="entry name" value="Immunoglobulin"/>
    <property type="match status" value="2"/>
</dbReference>
<feature type="domain" description="Ig-like" evidence="4">
    <location>
        <begin position="229"/>
        <end position="322"/>
    </location>
</feature>
<dbReference type="SMART" id="SM00406">
    <property type="entry name" value="IGv"/>
    <property type="match status" value="1"/>
</dbReference>
<keyword evidence="3" id="KW-0393">Immunoglobulin domain</keyword>
<dbReference type="EMBL" id="JBEUOH010000012">
    <property type="protein sequence ID" value="KAL0881037.1"/>
    <property type="molecule type" value="Genomic_DNA"/>
</dbReference>
<keyword evidence="6" id="KW-1185">Reference proteome</keyword>
<dbReference type="InterPro" id="IPR036179">
    <property type="entry name" value="Ig-like_dom_sf"/>
</dbReference>
<dbReference type="InterPro" id="IPR013106">
    <property type="entry name" value="Ig_V-set"/>
</dbReference>
<evidence type="ECO:0000256" key="1">
    <source>
        <dbReference type="ARBA" id="ARBA00022729"/>
    </source>
</evidence>
<proteinExistence type="predicted"/>
<accession>A0ABR3HWV8</accession>
<keyword evidence="1" id="KW-0732">Signal</keyword>
<evidence type="ECO:0000313" key="5">
    <source>
        <dbReference type="EMBL" id="KAL0881037.1"/>
    </source>
</evidence>
<dbReference type="InterPro" id="IPR050958">
    <property type="entry name" value="Cell_Adh-Cytoskel_Orgn"/>
</dbReference>
<dbReference type="Gene3D" id="2.60.40.10">
    <property type="entry name" value="Immunoglobulins"/>
    <property type="match status" value="2"/>
</dbReference>
<dbReference type="Proteomes" id="UP001549920">
    <property type="component" value="Unassembled WGS sequence"/>
</dbReference>
<feature type="non-terminal residue" evidence="5">
    <location>
        <position position="1"/>
    </location>
</feature>
<keyword evidence="2" id="KW-1015">Disulfide bond</keyword>
<dbReference type="SMART" id="SM00408">
    <property type="entry name" value="IGc2"/>
    <property type="match status" value="2"/>
</dbReference>
<dbReference type="Pfam" id="PF07679">
    <property type="entry name" value="I-set"/>
    <property type="match status" value="1"/>
</dbReference>
<comment type="caution">
    <text evidence="5">The sequence shown here is derived from an EMBL/GenBank/DDBJ whole genome shotgun (WGS) entry which is preliminary data.</text>
</comment>
<feature type="domain" description="Ig-like" evidence="4">
    <location>
        <begin position="34"/>
        <end position="124"/>
    </location>
</feature>
<dbReference type="PANTHER" id="PTHR45080">
    <property type="entry name" value="CONTACTIN 5"/>
    <property type="match status" value="1"/>
</dbReference>
<evidence type="ECO:0000256" key="3">
    <source>
        <dbReference type="ARBA" id="ARBA00023319"/>
    </source>
</evidence>
<reference evidence="5 6" key="1">
    <citation type="submission" date="2024-06" db="EMBL/GenBank/DDBJ databases">
        <title>A chromosome-level genome assembly of beet webworm, Loxostege sticticalis.</title>
        <authorList>
            <person name="Zhang Y."/>
        </authorList>
    </citation>
    <scope>NUCLEOTIDE SEQUENCE [LARGE SCALE GENOMIC DNA]</scope>
    <source>
        <strain evidence="5">AQ026</strain>
        <tissue evidence="5">Whole body</tissue>
    </source>
</reference>
<dbReference type="InterPro" id="IPR003598">
    <property type="entry name" value="Ig_sub2"/>
</dbReference>
<evidence type="ECO:0000313" key="6">
    <source>
        <dbReference type="Proteomes" id="UP001549920"/>
    </source>
</evidence>
<feature type="domain" description="Ig-like" evidence="4">
    <location>
        <begin position="129"/>
        <end position="222"/>
    </location>
</feature>
<name>A0ABR3HWV8_LOXSC</name>
<dbReference type="InterPro" id="IPR007110">
    <property type="entry name" value="Ig-like_dom"/>
</dbReference>
<sequence length="465" mass="52279">VLFITLYRSNSRFMPKIPGSSAVACEEVVNDGEPYLHVMARPSVFNVGERRAIFCQGRNLKDEINWYSPSGVVVKERSSLNSRMYVERKVEEGGVLVPLIFHELKIADSGKWTCKSGEYNETIEIIVGSKVKIVNRTENKIGEEGKSIKMDCEAKGHPMPVVQWYRNQRPINAEKSKNKYVIKKKGDLYTLEIKDLSYEDIGDYICKVTQKALSHYLDKTITLSVKHAPILRTYETVETYAIFNETKNITCSAFAFPPPIYEWLRTKESYDYSIPEDDIIFTDKDGTYSVLSLRVRSEEDLGQYKCKVSNNKGSKTVIFDVSLGNKPPPPDSVVLLKANGSALVFNVTCSECILQKEEEGVSPAPENLTVIGFQFQLTPASEGYPEPDWDAALEIFSLDVTEDSSYAVGPLPNTTTFHARVRSLNIAGYSDWTAIKPNPSTTAHAVRTLATAFLLVLTLFATWYY</sequence>
<dbReference type="InterPro" id="IPR003599">
    <property type="entry name" value="Ig_sub"/>
</dbReference>
<dbReference type="PANTHER" id="PTHR45080:SF8">
    <property type="entry name" value="IG-LIKE DOMAIN-CONTAINING PROTEIN"/>
    <property type="match status" value="1"/>
</dbReference>
<dbReference type="InterPro" id="IPR013098">
    <property type="entry name" value="Ig_I-set"/>
</dbReference>
<protein>
    <recommendedName>
        <fullName evidence="4">Ig-like domain-containing protein</fullName>
    </recommendedName>
</protein>
<dbReference type="SMART" id="SM00409">
    <property type="entry name" value="IG"/>
    <property type="match status" value="3"/>
</dbReference>
<dbReference type="Pfam" id="PF13927">
    <property type="entry name" value="Ig_3"/>
    <property type="match status" value="1"/>
</dbReference>
<evidence type="ECO:0000256" key="2">
    <source>
        <dbReference type="ARBA" id="ARBA00023157"/>
    </source>
</evidence>